<evidence type="ECO:0000256" key="1">
    <source>
        <dbReference type="SAM" id="Phobius"/>
    </source>
</evidence>
<organism evidence="2 3">
    <name type="scientific">Linderina pennispora</name>
    <dbReference type="NCBI Taxonomy" id="61395"/>
    <lineage>
        <taxon>Eukaryota</taxon>
        <taxon>Fungi</taxon>
        <taxon>Fungi incertae sedis</taxon>
        <taxon>Zoopagomycota</taxon>
        <taxon>Kickxellomycotina</taxon>
        <taxon>Kickxellomycetes</taxon>
        <taxon>Kickxellales</taxon>
        <taxon>Kickxellaceae</taxon>
        <taxon>Linderina</taxon>
    </lineage>
</organism>
<dbReference type="Proteomes" id="UP000193922">
    <property type="component" value="Unassembled WGS sequence"/>
</dbReference>
<keyword evidence="1" id="KW-0472">Membrane</keyword>
<evidence type="ECO:0000313" key="2">
    <source>
        <dbReference type="EMBL" id="ORX73327.1"/>
    </source>
</evidence>
<gene>
    <name evidence="2" type="ORF">DL89DRAFT_309517</name>
</gene>
<dbReference type="RefSeq" id="XP_040746667.1">
    <property type="nucleotide sequence ID" value="XM_040890950.1"/>
</dbReference>
<feature type="transmembrane region" description="Helical" evidence="1">
    <location>
        <begin position="119"/>
        <end position="142"/>
    </location>
</feature>
<proteinExistence type="predicted"/>
<dbReference type="EMBL" id="MCFD01000002">
    <property type="protein sequence ID" value="ORX73327.1"/>
    <property type="molecule type" value="Genomic_DNA"/>
</dbReference>
<accession>A0A1Y1WIG9</accession>
<keyword evidence="1" id="KW-1133">Transmembrane helix</keyword>
<keyword evidence="1" id="KW-0812">Transmembrane</keyword>
<dbReference type="GeneID" id="63807598"/>
<protein>
    <submittedName>
        <fullName evidence="2">Uncharacterized protein</fullName>
    </submittedName>
</protein>
<keyword evidence="3" id="KW-1185">Reference proteome</keyword>
<sequence length="204" mass="22300">MCGATQCYHYYINLPQFIPFATRLLDRVSRGAGRHAWDDKAVDGQRRQVHGLLAATCRTWCGPDSRNPYVMGQTGDLRNTGYPVATRAPGCLPSQTDIDTDHSDIISTIEKSTFSVLDMLAVALCVPIAIMVAVGISVTAYFKIRKRRLAEEEHRCLSRGTWEDSYSTIAQASVGLSQISISQHTSNRPAPSESIVTQGVAVAV</sequence>
<evidence type="ECO:0000313" key="3">
    <source>
        <dbReference type="Proteomes" id="UP000193922"/>
    </source>
</evidence>
<comment type="caution">
    <text evidence="2">The sequence shown here is derived from an EMBL/GenBank/DDBJ whole genome shotgun (WGS) entry which is preliminary data.</text>
</comment>
<dbReference type="AlphaFoldDB" id="A0A1Y1WIG9"/>
<name>A0A1Y1WIG9_9FUNG</name>
<reference evidence="2 3" key="1">
    <citation type="submission" date="2016-07" db="EMBL/GenBank/DDBJ databases">
        <title>Pervasive Adenine N6-methylation of Active Genes in Fungi.</title>
        <authorList>
            <consortium name="DOE Joint Genome Institute"/>
            <person name="Mondo S.J."/>
            <person name="Dannebaum R.O."/>
            <person name="Kuo R.C."/>
            <person name="Labutti K."/>
            <person name="Haridas S."/>
            <person name="Kuo A."/>
            <person name="Salamov A."/>
            <person name="Ahrendt S.R."/>
            <person name="Lipzen A."/>
            <person name="Sullivan W."/>
            <person name="Andreopoulos W.B."/>
            <person name="Clum A."/>
            <person name="Lindquist E."/>
            <person name="Daum C."/>
            <person name="Ramamoorthy G.K."/>
            <person name="Gryganskyi A."/>
            <person name="Culley D."/>
            <person name="Magnuson J.K."/>
            <person name="James T.Y."/>
            <person name="O'Malley M.A."/>
            <person name="Stajich J.E."/>
            <person name="Spatafora J.W."/>
            <person name="Visel A."/>
            <person name="Grigoriev I.V."/>
        </authorList>
    </citation>
    <scope>NUCLEOTIDE SEQUENCE [LARGE SCALE GENOMIC DNA]</scope>
    <source>
        <strain evidence="2 3">ATCC 12442</strain>
    </source>
</reference>